<dbReference type="SUPFAM" id="SSF56801">
    <property type="entry name" value="Acetyl-CoA synthetase-like"/>
    <property type="match status" value="1"/>
</dbReference>
<accession>A0A1Y3PS82</accession>
<evidence type="ECO:0000256" key="1">
    <source>
        <dbReference type="ARBA" id="ARBA00006432"/>
    </source>
</evidence>
<feature type="domain" description="AMP-dependent synthetase/ligase" evidence="5">
    <location>
        <begin position="98"/>
        <end position="473"/>
    </location>
</feature>
<dbReference type="GO" id="GO:0030729">
    <property type="term" value="F:acetoacetate-CoA ligase activity"/>
    <property type="evidence" value="ECO:0007669"/>
    <property type="project" value="InterPro"/>
</dbReference>
<dbReference type="PANTHER" id="PTHR42921:SF1">
    <property type="entry name" value="ACETOACETYL-COA SYNTHETASE"/>
    <property type="match status" value="1"/>
</dbReference>
<dbReference type="InterPro" id="IPR005914">
    <property type="entry name" value="Acac_CoA_synth"/>
</dbReference>
<dbReference type="Pfam" id="PF16177">
    <property type="entry name" value="ACAS_N"/>
    <property type="match status" value="1"/>
</dbReference>
<proteinExistence type="inferred from homology"/>
<dbReference type="PANTHER" id="PTHR42921">
    <property type="entry name" value="ACETOACETYL-COA SYNTHETASE"/>
    <property type="match status" value="1"/>
</dbReference>
<gene>
    <name evidence="8" type="ORF">BAA01_10745</name>
</gene>
<evidence type="ECO:0000256" key="2">
    <source>
        <dbReference type="ARBA" id="ARBA00022598"/>
    </source>
</evidence>
<evidence type="ECO:0000259" key="6">
    <source>
        <dbReference type="Pfam" id="PF13193"/>
    </source>
</evidence>
<dbReference type="AlphaFoldDB" id="A0A1Y3PS82"/>
<reference evidence="9" key="1">
    <citation type="submission" date="2016-06" db="EMBL/GenBank/DDBJ databases">
        <authorList>
            <person name="Nascimento L."/>
            <person name="Pereira R.V."/>
            <person name="Martins L.F."/>
            <person name="Quaggio R.B."/>
            <person name="Silva A.M."/>
            <person name="Setubal J.C."/>
        </authorList>
    </citation>
    <scope>NUCLEOTIDE SEQUENCE [LARGE SCALE GENOMIC DNA]</scope>
</reference>
<dbReference type="Proteomes" id="UP000196475">
    <property type="component" value="Unassembled WGS sequence"/>
</dbReference>
<dbReference type="NCBIfam" id="TIGR01217">
    <property type="entry name" value="ac_ac_CoA_syn"/>
    <property type="match status" value="1"/>
</dbReference>
<dbReference type="InterPro" id="IPR025110">
    <property type="entry name" value="AMP-bd_C"/>
</dbReference>
<dbReference type="GO" id="GO:0005524">
    <property type="term" value="F:ATP binding"/>
    <property type="evidence" value="ECO:0007669"/>
    <property type="project" value="UniProtKB-KW"/>
</dbReference>
<dbReference type="InterPro" id="IPR000873">
    <property type="entry name" value="AMP-dep_synth/lig_dom"/>
</dbReference>
<dbReference type="CDD" id="cd05943">
    <property type="entry name" value="AACS"/>
    <property type="match status" value="1"/>
</dbReference>
<dbReference type="InterPro" id="IPR032387">
    <property type="entry name" value="ACAS_N"/>
</dbReference>
<sequence length="662" mass="75179">MPREGALLWKPSEEWIGKTNLVAFMKWVEKHKGLSFPDYHALWRWSVDHLEDFWECVWQFAGIRSSAPYTRVLSERRMPGARWFPGSRLNYAEHVFRDRPEEEPAIYFRSERHSLKTLSWRELARQTARVARWLKSQGVQPGDRVAAYMPNIPETAIAFLACASIGAIWSCCSPDFGARSVLDRFQQIEPKVLFAIDGYQYNGKRHDRAEVLREVQRALPTLKQTVLVPYLNPDIAAEDFVNTIRWEEMPATEAPLTFEQVPFDHPLWILYTSGTTGIPKAIVHGHGGILLEHCKALLLHADIKPGDRVFRFTSTGWMMWNMLVSSLLVGAAIVLYDGHPLYPNEEVLWELAEKVDVTYFGTSAAYIGLMMKTGFRPNRKYRFASMRGFGSTGSALPSEGFLWVYQNVKEDLHLASGSGGTDVCASFVGGNPILPVHAGHIQAINLGVKAEAYDDDGNPVVNEMGELVITQPMPSMPLYFWNDPGNARYLDSYFDRYPNVWRHGDWIKFFPDGRSIIYGRSDATINRQGVRMGTAEIYEVVEAVDEVVDSLIVDLEMLGRPSMLLLFVVLKEGCSLTPELQEKIRAVIKEKVSPRHAPDRIYQVQEIPRTLNGKKLEVPVRRILLGHSLEKAVNIDSVANKEALAFFIRLAKELDEETKHKT</sequence>
<dbReference type="GO" id="GO:0006629">
    <property type="term" value="P:lipid metabolic process"/>
    <property type="evidence" value="ECO:0007669"/>
    <property type="project" value="InterPro"/>
</dbReference>
<dbReference type="Pfam" id="PF13193">
    <property type="entry name" value="AMP-binding_C"/>
    <property type="match status" value="1"/>
</dbReference>
<evidence type="ECO:0000256" key="4">
    <source>
        <dbReference type="ARBA" id="ARBA00022840"/>
    </source>
</evidence>
<feature type="domain" description="Acetyl-coenzyme A synthetase N-terminal" evidence="7">
    <location>
        <begin position="39"/>
        <end position="94"/>
    </location>
</feature>
<protein>
    <submittedName>
        <fullName evidence="8">Acetoacetate-CoA ligase</fullName>
    </submittedName>
</protein>
<evidence type="ECO:0000313" key="8">
    <source>
        <dbReference type="EMBL" id="OUM87998.1"/>
    </source>
</evidence>
<evidence type="ECO:0000259" key="5">
    <source>
        <dbReference type="Pfam" id="PF00501"/>
    </source>
</evidence>
<keyword evidence="4" id="KW-0067">ATP-binding</keyword>
<dbReference type="Gene3D" id="3.40.50.12780">
    <property type="entry name" value="N-terminal domain of ligase-like"/>
    <property type="match status" value="1"/>
</dbReference>
<dbReference type="InterPro" id="IPR042099">
    <property type="entry name" value="ANL_N_sf"/>
</dbReference>
<dbReference type="EMBL" id="LZRT01000067">
    <property type="protein sequence ID" value="OUM87998.1"/>
    <property type="molecule type" value="Genomic_DNA"/>
</dbReference>
<comment type="caution">
    <text evidence="8">The sequence shown here is derived from an EMBL/GenBank/DDBJ whole genome shotgun (WGS) entry which is preliminary data.</text>
</comment>
<feature type="domain" description="AMP-binding enzyme C-terminal" evidence="6">
    <location>
        <begin position="545"/>
        <end position="614"/>
    </location>
</feature>
<organism evidence="8 9">
    <name type="scientific">Bacillus thermozeamaize</name>
    <dbReference type="NCBI Taxonomy" id="230954"/>
    <lineage>
        <taxon>Bacteria</taxon>
        <taxon>Bacillati</taxon>
        <taxon>Bacillota</taxon>
        <taxon>Bacilli</taxon>
        <taxon>Bacillales</taxon>
        <taxon>Bacillaceae</taxon>
        <taxon>Bacillus</taxon>
    </lineage>
</organism>
<dbReference type="PROSITE" id="PS00455">
    <property type="entry name" value="AMP_BINDING"/>
    <property type="match status" value="1"/>
</dbReference>
<evidence type="ECO:0000256" key="3">
    <source>
        <dbReference type="ARBA" id="ARBA00022741"/>
    </source>
</evidence>
<evidence type="ECO:0000313" key="9">
    <source>
        <dbReference type="Proteomes" id="UP000196475"/>
    </source>
</evidence>
<dbReference type="Pfam" id="PF00501">
    <property type="entry name" value="AMP-binding"/>
    <property type="match status" value="1"/>
</dbReference>
<dbReference type="InterPro" id="IPR045851">
    <property type="entry name" value="AMP-bd_C_sf"/>
</dbReference>
<keyword evidence="3" id="KW-0547">Nucleotide-binding</keyword>
<keyword evidence="2 8" id="KW-0436">Ligase</keyword>
<name>A0A1Y3PS82_9BACI</name>
<evidence type="ECO:0000259" key="7">
    <source>
        <dbReference type="Pfam" id="PF16177"/>
    </source>
</evidence>
<dbReference type="NCBIfam" id="NF002937">
    <property type="entry name" value="PRK03584.1"/>
    <property type="match status" value="1"/>
</dbReference>
<dbReference type="Gene3D" id="3.30.300.30">
    <property type="match status" value="1"/>
</dbReference>
<dbReference type="InterPro" id="IPR020845">
    <property type="entry name" value="AMP-binding_CS"/>
</dbReference>
<comment type="similarity">
    <text evidence="1">Belongs to the ATP-dependent AMP-binding enzyme family.</text>
</comment>